<dbReference type="Gene3D" id="3.40.50.1360">
    <property type="match status" value="1"/>
</dbReference>
<dbReference type="AlphaFoldDB" id="A0A1H7W8R1"/>
<accession>A0A1H7W8R1</accession>
<proteinExistence type="predicted"/>
<organism evidence="5 6">
    <name type="scientific">Nonomuraea pusilla</name>
    <dbReference type="NCBI Taxonomy" id="46177"/>
    <lineage>
        <taxon>Bacteria</taxon>
        <taxon>Bacillati</taxon>
        <taxon>Actinomycetota</taxon>
        <taxon>Actinomycetes</taxon>
        <taxon>Streptosporangiales</taxon>
        <taxon>Streptosporangiaceae</taxon>
        <taxon>Nonomuraea</taxon>
    </lineage>
</organism>
<dbReference type="RefSeq" id="WP_055507157.1">
    <property type="nucleotide sequence ID" value="NZ_BBZG01000004.1"/>
</dbReference>
<dbReference type="PROSITE" id="PS51000">
    <property type="entry name" value="HTH_DEOR_2"/>
    <property type="match status" value="1"/>
</dbReference>
<keyword evidence="2" id="KW-0238">DNA-binding</keyword>
<reference evidence="5 6" key="1">
    <citation type="submission" date="2016-10" db="EMBL/GenBank/DDBJ databases">
        <authorList>
            <person name="de Groot N.N."/>
        </authorList>
    </citation>
    <scope>NUCLEOTIDE SEQUENCE [LARGE SCALE GENOMIC DNA]</scope>
    <source>
        <strain evidence="5 6">DSM 43357</strain>
    </source>
</reference>
<dbReference type="SMART" id="SM01134">
    <property type="entry name" value="DeoRC"/>
    <property type="match status" value="1"/>
</dbReference>
<dbReference type="Proteomes" id="UP000198953">
    <property type="component" value="Unassembled WGS sequence"/>
</dbReference>
<dbReference type="Pfam" id="PF08220">
    <property type="entry name" value="HTH_DeoR"/>
    <property type="match status" value="1"/>
</dbReference>
<dbReference type="InterPro" id="IPR037171">
    <property type="entry name" value="NagB/RpiA_transferase-like"/>
</dbReference>
<dbReference type="Pfam" id="PF00455">
    <property type="entry name" value="DeoRC"/>
    <property type="match status" value="1"/>
</dbReference>
<dbReference type="InterPro" id="IPR050313">
    <property type="entry name" value="Carb_Metab_HTH_regulators"/>
</dbReference>
<protein>
    <submittedName>
        <fullName evidence="5">Transcriptional regulator, DeoR family</fullName>
    </submittedName>
</protein>
<evidence type="ECO:0000256" key="3">
    <source>
        <dbReference type="ARBA" id="ARBA00023163"/>
    </source>
</evidence>
<evidence type="ECO:0000256" key="2">
    <source>
        <dbReference type="ARBA" id="ARBA00023125"/>
    </source>
</evidence>
<keyword evidence="6" id="KW-1185">Reference proteome</keyword>
<dbReference type="OrthoDB" id="7688673at2"/>
<evidence type="ECO:0000313" key="6">
    <source>
        <dbReference type="Proteomes" id="UP000198953"/>
    </source>
</evidence>
<dbReference type="SUPFAM" id="SSF100950">
    <property type="entry name" value="NagB/RpiA/CoA transferase-like"/>
    <property type="match status" value="1"/>
</dbReference>
<dbReference type="PRINTS" id="PR00037">
    <property type="entry name" value="HTHLACR"/>
</dbReference>
<dbReference type="EMBL" id="FOBF01000010">
    <property type="protein sequence ID" value="SEM17337.1"/>
    <property type="molecule type" value="Genomic_DNA"/>
</dbReference>
<keyword evidence="1" id="KW-0805">Transcription regulation</keyword>
<dbReference type="InterPro" id="IPR014036">
    <property type="entry name" value="DeoR-like_C"/>
</dbReference>
<dbReference type="SMART" id="SM00420">
    <property type="entry name" value="HTH_DEOR"/>
    <property type="match status" value="1"/>
</dbReference>
<keyword evidence="3" id="KW-0804">Transcription</keyword>
<evidence type="ECO:0000259" key="4">
    <source>
        <dbReference type="PROSITE" id="PS51000"/>
    </source>
</evidence>
<dbReference type="Gene3D" id="1.10.10.10">
    <property type="entry name" value="Winged helix-like DNA-binding domain superfamily/Winged helix DNA-binding domain"/>
    <property type="match status" value="1"/>
</dbReference>
<gene>
    <name evidence="5" type="ORF">SAMN05660976_04390</name>
</gene>
<name>A0A1H7W8R1_9ACTN</name>
<sequence>MSNGQGPFRQRERKTETRQRQIAEHVAAQGSCSPQELAAEFKVSIMTIHRDLEQLERRGIVRRFHGGVTAQPSGVFESQMSYRMMSRTEEKQAIAAAALRYVDAGMSVLLDDSTTVMHMIDGLRDRAPLHVATTFLEGLRRLSQLATEVDLTVIGLGGVYDMPHDSFVGLQTIEQIAGLQADALFLSTSAISLTDAFHQEERIVALKRAMVQAATRRYLLVDHSKLGRVALHKIVPLDVFDLVITDSGADPNVLAAWKAAGIRYEVAT</sequence>
<dbReference type="STRING" id="46177.SAMN05660976_04390"/>
<evidence type="ECO:0000256" key="1">
    <source>
        <dbReference type="ARBA" id="ARBA00023015"/>
    </source>
</evidence>
<dbReference type="InterPro" id="IPR018356">
    <property type="entry name" value="Tscrpt_reg_HTH_DeoR_CS"/>
</dbReference>
<feature type="domain" description="HTH deoR-type" evidence="4">
    <location>
        <begin position="15"/>
        <end position="70"/>
    </location>
</feature>
<evidence type="ECO:0000313" key="5">
    <source>
        <dbReference type="EMBL" id="SEM17337.1"/>
    </source>
</evidence>
<dbReference type="GO" id="GO:0003700">
    <property type="term" value="F:DNA-binding transcription factor activity"/>
    <property type="evidence" value="ECO:0007669"/>
    <property type="project" value="InterPro"/>
</dbReference>
<dbReference type="PANTHER" id="PTHR30363">
    <property type="entry name" value="HTH-TYPE TRANSCRIPTIONAL REGULATOR SRLR-RELATED"/>
    <property type="match status" value="1"/>
</dbReference>
<dbReference type="PANTHER" id="PTHR30363:SF44">
    <property type="entry name" value="AGA OPERON TRANSCRIPTIONAL REPRESSOR-RELATED"/>
    <property type="match status" value="1"/>
</dbReference>
<dbReference type="GO" id="GO:0003677">
    <property type="term" value="F:DNA binding"/>
    <property type="evidence" value="ECO:0007669"/>
    <property type="project" value="UniProtKB-KW"/>
</dbReference>
<dbReference type="PROSITE" id="PS00894">
    <property type="entry name" value="HTH_DEOR_1"/>
    <property type="match status" value="1"/>
</dbReference>
<dbReference type="InterPro" id="IPR036388">
    <property type="entry name" value="WH-like_DNA-bd_sf"/>
</dbReference>
<dbReference type="InterPro" id="IPR001034">
    <property type="entry name" value="DeoR_HTH"/>
</dbReference>
<dbReference type="InterPro" id="IPR036390">
    <property type="entry name" value="WH_DNA-bd_sf"/>
</dbReference>
<dbReference type="SUPFAM" id="SSF46785">
    <property type="entry name" value="Winged helix' DNA-binding domain"/>
    <property type="match status" value="1"/>
</dbReference>